<dbReference type="InterPro" id="IPR019559">
    <property type="entry name" value="Cullin_neddylation_domain"/>
</dbReference>
<protein>
    <recommendedName>
        <fullName evidence="7">Cullin family profile domain-containing protein</fullName>
    </recommendedName>
</protein>
<sequence>MISGRGGAGGRSGRIRPPRRFVRRSDDMTDLEECWKMLEEALGDIHRKSCGQLSFEQLYRSAYKMVVKKKGDVLYDRVQQFEEKWFADHVIPTIDLLITKSLANIGADHSAGSANERRQTGERFLRGMRDIWQDHNMSMNMTADILMYLDRGYTLLEPKRIPIFAATIGLFRDHILQSCLSENSEQLVLDIIVSVMLDQINMEREGDVIDRNLIRSCSRMLGCLYVSVYETESQTLYKTIFEERFLQHSRKFYVKECQQLIRDADPRAWLRHTQRRINEETERCDHTIELRTLPRIIRVVEQTLISDHLQEFMTMEPNGFKWMIDNDRTEDLSILYNLSARIDKDKTALRAMLQKRVVELGSEIQNVLKNTDFSTSGSAEGGEEGEKNKTLSPAAQQTAAAIKWVDDVLLLRAKFDSLLSECFGDDVIIQSALTKSFSDFINAFDRSAEYVSLYMDDNFKRGIRGMTETEVDASLEKAIVLLRYLQDKDLLQTYYQRHLARRLLHGKSESHDAERQILSRMKQELGQQFTSKFEGMFRDLSASEDLTSGYRHYMSKLGDSPSIELNVNVLTTNYWPHEIMGRQASIGEGSRISCTYPRQIKTLQASFGQYYLTDRSGRKLTWVGTMGSADIKCTFPAIAGKSGALGRERRYDIIVPTFAMVVMLLFNDLDVDQGLSFDEIQARTGITPQDLMRTLTAIAVAPKSRVLLKEPASKMVKTSDKFYFNASFQSKTVRIKAPVINAVSKVEDKEDRQATEDKNLQTRSHIIDAAVVRIMKSRKELGHTQLVSEVMGQLSSRFKPEPWLIKKRIEDLIVREYLERPDEEGAPSMYRYVA</sequence>
<proteinExistence type="inferred from homology"/>
<name>A0A2C5YRN8_9HYPO</name>
<dbReference type="InterPro" id="IPR045093">
    <property type="entry name" value="Cullin"/>
</dbReference>
<dbReference type="Gene3D" id="3.30.230.130">
    <property type="entry name" value="Cullin, Chain C, Domain 2"/>
    <property type="match status" value="1"/>
</dbReference>
<dbReference type="SUPFAM" id="SSF46785">
    <property type="entry name" value="Winged helix' DNA-binding domain"/>
    <property type="match status" value="1"/>
</dbReference>
<evidence type="ECO:0000313" key="8">
    <source>
        <dbReference type="EMBL" id="PHH69684.1"/>
    </source>
</evidence>
<dbReference type="Pfam" id="PF26557">
    <property type="entry name" value="Cullin_AB"/>
    <property type="match status" value="1"/>
</dbReference>
<accession>A0A2C5YRN8</accession>
<dbReference type="FunFam" id="1.20.1310.10:FF:000002">
    <property type="entry name" value="cullin-3 isoform X1"/>
    <property type="match status" value="1"/>
</dbReference>
<comment type="similarity">
    <text evidence="1 4 5">Belongs to the cullin family.</text>
</comment>
<dbReference type="FunFam" id="1.10.10.10:FF:000014">
    <property type="entry name" value="Cullin 1"/>
    <property type="match status" value="1"/>
</dbReference>
<dbReference type="AlphaFoldDB" id="A0A2C5YRN8"/>
<dbReference type="SMART" id="SM00182">
    <property type="entry name" value="CULLIN"/>
    <property type="match status" value="1"/>
</dbReference>
<dbReference type="Pfam" id="PF10557">
    <property type="entry name" value="Cullin_Nedd8"/>
    <property type="match status" value="1"/>
</dbReference>
<gene>
    <name evidence="8" type="ORF">CDD82_7607</name>
</gene>
<evidence type="ECO:0000256" key="1">
    <source>
        <dbReference type="ARBA" id="ARBA00006019"/>
    </source>
</evidence>
<dbReference type="InterPro" id="IPR016159">
    <property type="entry name" value="Cullin_repeat-like_dom_sf"/>
</dbReference>
<dbReference type="InterPro" id="IPR036317">
    <property type="entry name" value="Cullin_homology_sf"/>
</dbReference>
<evidence type="ECO:0000259" key="7">
    <source>
        <dbReference type="PROSITE" id="PS50069"/>
    </source>
</evidence>
<keyword evidence="3" id="KW-0832">Ubl conjugation</keyword>
<dbReference type="SUPFAM" id="SSF75632">
    <property type="entry name" value="Cullin homology domain"/>
    <property type="match status" value="1"/>
</dbReference>
<evidence type="ECO:0000313" key="9">
    <source>
        <dbReference type="Proteomes" id="UP000224854"/>
    </source>
</evidence>
<evidence type="ECO:0000256" key="4">
    <source>
        <dbReference type="PROSITE-ProRule" id="PRU00330"/>
    </source>
</evidence>
<keyword evidence="9" id="KW-1185">Reference proteome</keyword>
<dbReference type="SMART" id="SM00884">
    <property type="entry name" value="Cullin_Nedd8"/>
    <property type="match status" value="1"/>
</dbReference>
<dbReference type="PANTHER" id="PTHR11932">
    <property type="entry name" value="CULLIN"/>
    <property type="match status" value="1"/>
</dbReference>
<evidence type="ECO:0000256" key="2">
    <source>
        <dbReference type="ARBA" id="ARBA00022499"/>
    </source>
</evidence>
<dbReference type="Pfam" id="PF00888">
    <property type="entry name" value="Cullin"/>
    <property type="match status" value="1"/>
</dbReference>
<dbReference type="FunFam" id="1.20.1310.10:FF:000036">
    <property type="entry name" value="SCF ubiquitin ligase subunit CulC, putative"/>
    <property type="match status" value="1"/>
</dbReference>
<dbReference type="Gene3D" id="1.10.10.10">
    <property type="entry name" value="Winged helix-like DNA-binding domain superfamily/Winged helix DNA-binding domain"/>
    <property type="match status" value="1"/>
</dbReference>
<evidence type="ECO:0000256" key="3">
    <source>
        <dbReference type="ARBA" id="ARBA00022843"/>
    </source>
</evidence>
<keyword evidence="2" id="KW-1017">Isopeptide bond</keyword>
<dbReference type="GO" id="GO:0006511">
    <property type="term" value="P:ubiquitin-dependent protein catabolic process"/>
    <property type="evidence" value="ECO:0007669"/>
    <property type="project" value="InterPro"/>
</dbReference>
<dbReference type="SUPFAM" id="SSF74788">
    <property type="entry name" value="Cullin repeat-like"/>
    <property type="match status" value="1"/>
</dbReference>
<evidence type="ECO:0000256" key="5">
    <source>
        <dbReference type="RuleBase" id="RU003829"/>
    </source>
</evidence>
<feature type="domain" description="Cullin family profile" evidence="7">
    <location>
        <begin position="446"/>
        <end position="699"/>
    </location>
</feature>
<comment type="caution">
    <text evidence="8">The sequence shown here is derived from an EMBL/GenBank/DDBJ whole genome shotgun (WGS) entry which is preliminary data.</text>
</comment>
<dbReference type="GO" id="GO:0031625">
    <property type="term" value="F:ubiquitin protein ligase binding"/>
    <property type="evidence" value="ECO:0007669"/>
    <property type="project" value="InterPro"/>
</dbReference>
<dbReference type="FunFam" id="1.20.1310.10:FF:000001">
    <property type="entry name" value="Cullin 3"/>
    <property type="match status" value="1"/>
</dbReference>
<dbReference type="InterPro" id="IPR059120">
    <property type="entry name" value="Cullin-like_AB"/>
</dbReference>
<dbReference type="InterPro" id="IPR036388">
    <property type="entry name" value="WH-like_DNA-bd_sf"/>
</dbReference>
<feature type="region of interest" description="Disordered" evidence="6">
    <location>
        <begin position="372"/>
        <end position="392"/>
    </location>
</feature>
<dbReference type="FunFam" id="1.20.1310.10:FF:000061">
    <property type="entry name" value="Related to cullulin 3"/>
    <property type="match status" value="1"/>
</dbReference>
<dbReference type="InterPro" id="IPR001373">
    <property type="entry name" value="Cullin_N"/>
</dbReference>
<dbReference type="OrthoDB" id="27073at2759"/>
<dbReference type="Gene3D" id="1.20.1310.10">
    <property type="entry name" value="Cullin Repeats"/>
    <property type="match status" value="4"/>
</dbReference>
<dbReference type="InterPro" id="IPR036390">
    <property type="entry name" value="WH_DNA-bd_sf"/>
</dbReference>
<dbReference type="PROSITE" id="PS50069">
    <property type="entry name" value="CULLIN_2"/>
    <property type="match status" value="1"/>
</dbReference>
<dbReference type="EMBL" id="NJEU01000901">
    <property type="protein sequence ID" value="PHH69684.1"/>
    <property type="molecule type" value="Genomic_DNA"/>
</dbReference>
<evidence type="ECO:0000256" key="6">
    <source>
        <dbReference type="SAM" id="MobiDB-lite"/>
    </source>
</evidence>
<dbReference type="InterPro" id="IPR016158">
    <property type="entry name" value="Cullin_homology"/>
</dbReference>
<organism evidence="8 9">
    <name type="scientific">Ophiocordyceps australis</name>
    <dbReference type="NCBI Taxonomy" id="1399860"/>
    <lineage>
        <taxon>Eukaryota</taxon>
        <taxon>Fungi</taxon>
        <taxon>Dikarya</taxon>
        <taxon>Ascomycota</taxon>
        <taxon>Pezizomycotina</taxon>
        <taxon>Sordariomycetes</taxon>
        <taxon>Hypocreomycetidae</taxon>
        <taxon>Hypocreales</taxon>
        <taxon>Ophiocordycipitaceae</taxon>
        <taxon>Ophiocordyceps</taxon>
    </lineage>
</organism>
<reference evidence="8 9" key="1">
    <citation type="submission" date="2017-06" db="EMBL/GenBank/DDBJ databases">
        <title>Ant-infecting Ophiocordyceps genomes reveal a high diversity of potential behavioral manipulation genes and a possible major role for enterotoxins.</title>
        <authorList>
            <person name="De Bekker C."/>
            <person name="Evans H.C."/>
            <person name="Brachmann A."/>
            <person name="Hughes D.P."/>
        </authorList>
    </citation>
    <scope>NUCLEOTIDE SEQUENCE [LARGE SCALE GENOMIC DNA]</scope>
    <source>
        <strain evidence="8 9">1348a</strain>
    </source>
</reference>
<dbReference type="Proteomes" id="UP000224854">
    <property type="component" value="Unassembled WGS sequence"/>
</dbReference>